<reference evidence="1 4" key="1">
    <citation type="submission" date="2017-11" db="EMBL/GenBank/DDBJ databases">
        <title>Draft Genome Sequence of Methylobacter psychrotolerans Sph1T, an Obligate Methanotroph from Low-Temperature Environments.</title>
        <authorList>
            <person name="Oshkin I.Y."/>
            <person name="Miroshnikov K."/>
            <person name="Belova S.E."/>
            <person name="Korzhenkov A."/>
            <person name="Toshchakov S.V."/>
            <person name="Dedysh S.N."/>
        </authorList>
    </citation>
    <scope>NUCLEOTIDE SEQUENCE [LARGE SCALE GENOMIC DNA]</scope>
    <source>
        <strain evidence="1 4">Sph1</strain>
    </source>
</reference>
<evidence type="ECO:0000313" key="4">
    <source>
        <dbReference type="Proteomes" id="UP000237423"/>
    </source>
</evidence>
<dbReference type="EMBL" id="PGFZ01000001">
    <property type="protein sequence ID" value="POZ53025.1"/>
    <property type="molecule type" value="Genomic_DNA"/>
</dbReference>
<dbReference type="InterPro" id="IPR013381">
    <property type="entry name" value="CRISPR-assoc_prot_Cse1"/>
</dbReference>
<dbReference type="Pfam" id="PF09481">
    <property type="entry name" value="CRISPR_Cse1"/>
    <property type="match status" value="1"/>
</dbReference>
<dbReference type="RefSeq" id="WP_249027942.1">
    <property type="nucleotide sequence ID" value="NZ_PGFZ01000001.1"/>
</dbReference>
<dbReference type="NCBIfam" id="TIGR02547">
    <property type="entry name" value="casA_cse1"/>
    <property type="match status" value="1"/>
</dbReference>
<sequence length="240" mass="27570">MCAAPLTPYRFDPKKVNLPLSLKGQQGGLGYRHWLGLSLQDAENGDEAAKIVQFYNTERGRAFRDHGSASLWCFGYDMDNMKARCWYESRFPVYYLNEMQRNNLTAWAGELVGAAKEVVKMLRGQVKAAWFRRPEDVKGDMSQIDAQFWQATEPEFYRLLEQLATLPADTRKAPTEIYASWYKTLERQMLRIFETATLAATPEDLDLKRVVNAQKNLRGKFYGSKTMKELKAKGITQEAT</sequence>
<proteinExistence type="predicted"/>
<protein>
    <submittedName>
        <fullName evidence="1">Uncharacterized protein</fullName>
    </submittedName>
</protein>
<dbReference type="Gene3D" id="1.10.132.100">
    <property type="match status" value="1"/>
</dbReference>
<evidence type="ECO:0000313" key="2">
    <source>
        <dbReference type="EMBL" id="POZ52292.1"/>
    </source>
</evidence>
<comment type="caution">
    <text evidence="1">The sequence shown here is derived from an EMBL/GenBank/DDBJ whole genome shotgun (WGS) entry which is preliminary data.</text>
</comment>
<name>A0A2S5CLY7_9GAMM</name>
<organism evidence="1 4">
    <name type="scientific">Methylovulum psychrotolerans</name>
    <dbReference type="NCBI Taxonomy" id="1704499"/>
    <lineage>
        <taxon>Bacteria</taxon>
        <taxon>Pseudomonadati</taxon>
        <taxon>Pseudomonadota</taxon>
        <taxon>Gammaproteobacteria</taxon>
        <taxon>Methylococcales</taxon>
        <taxon>Methylococcaceae</taxon>
        <taxon>Methylovulum</taxon>
    </lineage>
</organism>
<dbReference type="EMBL" id="PGFZ01000003">
    <property type="protein sequence ID" value="POZ52292.1"/>
    <property type="molecule type" value="Genomic_DNA"/>
</dbReference>
<gene>
    <name evidence="3" type="ORF">AADEFJLK_00034</name>
    <name evidence="2" type="ORF">AADEFJLK_01767</name>
    <name evidence="1" type="ORF">AADEFJLK_02678</name>
</gene>
<dbReference type="Proteomes" id="UP000237423">
    <property type="component" value="Unassembled WGS sequence"/>
</dbReference>
<dbReference type="AlphaFoldDB" id="A0A2S5CLY7"/>
<dbReference type="EMBL" id="PGFZ01000005">
    <property type="protein sequence ID" value="POZ51804.1"/>
    <property type="molecule type" value="Genomic_DNA"/>
</dbReference>
<accession>A0A2S5CLY7</accession>
<evidence type="ECO:0000313" key="3">
    <source>
        <dbReference type="EMBL" id="POZ53025.1"/>
    </source>
</evidence>
<evidence type="ECO:0000313" key="1">
    <source>
        <dbReference type="EMBL" id="POZ51804.1"/>
    </source>
</evidence>